<dbReference type="EMBL" id="LCNW01000013">
    <property type="protein sequence ID" value="KKU64402.1"/>
    <property type="molecule type" value="Genomic_DNA"/>
</dbReference>
<evidence type="ECO:0000313" key="1">
    <source>
        <dbReference type="EMBL" id="KKU64402.1"/>
    </source>
</evidence>
<dbReference type="Gene3D" id="3.90.226.10">
    <property type="entry name" value="2-enoyl-CoA Hydratase, Chain A, domain 1"/>
    <property type="match status" value="1"/>
</dbReference>
<evidence type="ECO:0000313" key="2">
    <source>
        <dbReference type="Proteomes" id="UP000034501"/>
    </source>
</evidence>
<reference evidence="1 2" key="1">
    <citation type="journal article" date="2015" name="Nature">
        <title>rRNA introns, odd ribosomes, and small enigmatic genomes across a large radiation of phyla.</title>
        <authorList>
            <person name="Brown C.T."/>
            <person name="Hug L.A."/>
            <person name="Thomas B.C."/>
            <person name="Sharon I."/>
            <person name="Castelle C.J."/>
            <person name="Singh A."/>
            <person name="Wilkins M.J."/>
            <person name="Williams K.H."/>
            <person name="Banfield J.F."/>
        </authorList>
    </citation>
    <scope>NUCLEOTIDE SEQUENCE [LARGE SCALE GENOMIC DNA]</scope>
</reference>
<dbReference type="Proteomes" id="UP000034501">
    <property type="component" value="Unassembled WGS sequence"/>
</dbReference>
<gene>
    <name evidence="1" type="ORF">UX88_C0013G0012</name>
</gene>
<name>A0A0G1S4T1_9BACT</name>
<protein>
    <submittedName>
        <fullName evidence="1">Enoyl-CoA hydratase/carnithine racemase</fullName>
    </submittedName>
</protein>
<dbReference type="AlphaFoldDB" id="A0A0G1S4T1"/>
<comment type="caution">
    <text evidence="1">The sequence shown here is derived from an EMBL/GenBank/DDBJ whole genome shotgun (WGS) entry which is preliminary data.</text>
</comment>
<accession>A0A0G1S4T1</accession>
<proteinExistence type="predicted"/>
<feature type="non-terminal residue" evidence="1">
    <location>
        <position position="1"/>
    </location>
</feature>
<sequence>HGGQGRVELIDELRRFHEGMTRTFEAHELGKQPIRFFIAASKSSGVFNLGGDLSLFARCVEEKDVETLRKYARGCIETLYPYIMGFGHPVDPFFHFLIDN</sequence>
<organism evidence="1 2">
    <name type="scientific">Candidatus Woesebacteria bacterium GW2011_GWC2_47_16</name>
    <dbReference type="NCBI Taxonomy" id="1618590"/>
    <lineage>
        <taxon>Bacteria</taxon>
        <taxon>Candidatus Woeseibacteriota</taxon>
    </lineage>
</organism>